<proteinExistence type="predicted"/>
<accession>A0A7W8XBH6</accession>
<evidence type="ECO:0000313" key="2">
    <source>
        <dbReference type="EMBL" id="MBB5537738.1"/>
    </source>
</evidence>
<gene>
    <name evidence="2" type="ORF">GGD55_004458</name>
</gene>
<comment type="caution">
    <text evidence="2">The sequence shown here is derived from an EMBL/GenBank/DDBJ whole genome shotgun (WGS) entry which is preliminary data.</text>
</comment>
<dbReference type="AlphaFoldDB" id="A0A7W8XBH6"/>
<dbReference type="RefSeq" id="WP_112864767.1">
    <property type="nucleotide sequence ID" value="NZ_JACHBK010000010.1"/>
</dbReference>
<evidence type="ECO:0000256" key="1">
    <source>
        <dbReference type="SAM" id="MobiDB-lite"/>
    </source>
</evidence>
<dbReference type="Proteomes" id="UP000585507">
    <property type="component" value="Unassembled WGS sequence"/>
</dbReference>
<name>A0A7W8XBH6_9HYPH</name>
<keyword evidence="3" id="KW-1185">Reference proteome</keyword>
<reference evidence="2 3" key="1">
    <citation type="submission" date="2020-08" db="EMBL/GenBank/DDBJ databases">
        <title>Genomic Encyclopedia of Type Strains, Phase IV (KMG-V): Genome sequencing to study the core and pangenomes of soil and plant-associated prokaryotes.</title>
        <authorList>
            <person name="Whitman W."/>
        </authorList>
    </citation>
    <scope>NUCLEOTIDE SEQUENCE [LARGE SCALE GENOMIC DNA]</scope>
    <source>
        <strain evidence="2 3">SEMIA 4084</strain>
    </source>
</reference>
<feature type="compositionally biased region" description="Polar residues" evidence="1">
    <location>
        <begin position="85"/>
        <end position="97"/>
    </location>
</feature>
<organism evidence="2 3">
    <name type="scientific">Rhizobium giardinii</name>
    <dbReference type="NCBI Taxonomy" id="56731"/>
    <lineage>
        <taxon>Bacteria</taxon>
        <taxon>Pseudomonadati</taxon>
        <taxon>Pseudomonadota</taxon>
        <taxon>Alphaproteobacteria</taxon>
        <taxon>Hyphomicrobiales</taxon>
        <taxon>Rhizobiaceae</taxon>
        <taxon>Rhizobium/Agrobacterium group</taxon>
        <taxon>Rhizobium</taxon>
    </lineage>
</organism>
<evidence type="ECO:0000313" key="3">
    <source>
        <dbReference type="Proteomes" id="UP000585507"/>
    </source>
</evidence>
<dbReference type="EMBL" id="JACHBK010000010">
    <property type="protein sequence ID" value="MBB5537738.1"/>
    <property type="molecule type" value="Genomic_DNA"/>
</dbReference>
<feature type="region of interest" description="Disordered" evidence="1">
    <location>
        <begin position="59"/>
        <end position="97"/>
    </location>
</feature>
<sequence>METPHSKRLPIGDPGYRSELQKALNYSIVDLIDEFTAAGWDKWETLKALTKVVCDHALAHQEDRDQSRTSPKRKPPGSDKLPPAQVTSSRSQGHGIR</sequence>
<protein>
    <submittedName>
        <fullName evidence="2">Uncharacterized protein</fullName>
    </submittedName>
</protein>